<evidence type="ECO:0000256" key="2">
    <source>
        <dbReference type="ARBA" id="ARBA00023239"/>
    </source>
</evidence>
<keyword evidence="2" id="KW-0456">Lyase</keyword>
<evidence type="ECO:0000313" key="5">
    <source>
        <dbReference type="Proteomes" id="UP000273252"/>
    </source>
</evidence>
<keyword evidence="1" id="KW-0479">Metal-binding</keyword>
<evidence type="ECO:0000313" key="4">
    <source>
        <dbReference type="EMBL" id="RJX75201.1"/>
    </source>
</evidence>
<dbReference type="GO" id="GO:0019323">
    <property type="term" value="P:pentose catabolic process"/>
    <property type="evidence" value="ECO:0007669"/>
    <property type="project" value="TreeGrafter"/>
</dbReference>
<feature type="domain" description="Class II aldolase/adducin N-terminal" evidence="3">
    <location>
        <begin position="11"/>
        <end position="187"/>
    </location>
</feature>
<dbReference type="Proteomes" id="UP000273252">
    <property type="component" value="Unassembled WGS sequence"/>
</dbReference>
<dbReference type="InterPro" id="IPR001303">
    <property type="entry name" value="Aldolase_II/adducin_N"/>
</dbReference>
<proteinExistence type="predicted"/>
<name>A0A3A6REU7_9VIBR</name>
<dbReference type="GO" id="GO:0016832">
    <property type="term" value="F:aldehyde-lyase activity"/>
    <property type="evidence" value="ECO:0007669"/>
    <property type="project" value="TreeGrafter"/>
</dbReference>
<dbReference type="PANTHER" id="PTHR22789">
    <property type="entry name" value="FUCULOSE PHOSPHATE ALDOLASE"/>
    <property type="match status" value="1"/>
</dbReference>
<dbReference type="PANTHER" id="PTHR22789:SF0">
    <property type="entry name" value="3-OXO-TETRONATE 4-PHOSPHATE DECARBOXYLASE-RELATED"/>
    <property type="match status" value="1"/>
</dbReference>
<dbReference type="OrthoDB" id="5500703at2"/>
<protein>
    <submittedName>
        <fullName evidence="4">Class II aldolase/adducin family protein</fullName>
    </submittedName>
</protein>
<comment type="caution">
    <text evidence="4">The sequence shown here is derived from an EMBL/GenBank/DDBJ whole genome shotgun (WGS) entry which is preliminary data.</text>
</comment>
<dbReference type="Pfam" id="PF00596">
    <property type="entry name" value="Aldolase_II"/>
    <property type="match status" value="1"/>
</dbReference>
<evidence type="ECO:0000259" key="3">
    <source>
        <dbReference type="SMART" id="SM01007"/>
    </source>
</evidence>
<dbReference type="SUPFAM" id="SSF53639">
    <property type="entry name" value="AraD/HMP-PK domain-like"/>
    <property type="match status" value="1"/>
</dbReference>
<dbReference type="AlphaFoldDB" id="A0A3A6REU7"/>
<dbReference type="GO" id="GO:0046872">
    <property type="term" value="F:metal ion binding"/>
    <property type="evidence" value="ECO:0007669"/>
    <property type="project" value="UniProtKB-KW"/>
</dbReference>
<dbReference type="Gene3D" id="3.40.225.10">
    <property type="entry name" value="Class II aldolase/adducin N-terminal domain"/>
    <property type="match status" value="1"/>
</dbReference>
<dbReference type="InterPro" id="IPR036409">
    <property type="entry name" value="Aldolase_II/adducin_N_sf"/>
</dbReference>
<gene>
    <name evidence="4" type="ORF">DZ860_00495</name>
</gene>
<dbReference type="RefSeq" id="WP_120028957.1">
    <property type="nucleotide sequence ID" value="NZ_QVMU01000001.1"/>
</dbReference>
<dbReference type="SMART" id="SM01007">
    <property type="entry name" value="Aldolase_II"/>
    <property type="match status" value="1"/>
</dbReference>
<dbReference type="InterPro" id="IPR050197">
    <property type="entry name" value="Aldolase_class_II_sugar_metab"/>
</dbReference>
<sequence length="209" mass="22856">MNYQACKTEREELAYFMRRLYKNQLTTCSGGNLSVRLDEEHVLITPSSLDKGVIEAGEIGLVTIDGTNLTPHLKSSIETGMHLEIYRQRPDVKAIVHAHPVMASTFTAVEQKINTALTAESYLVLGKVCYAPYALMGSVELSKIVGNAVKEANVVVMKNHGITTVGANLLSAYDRMELLEASAKMTINAAILGGVSQLTSEQQLELDNW</sequence>
<dbReference type="EMBL" id="QVMU01000001">
    <property type="protein sequence ID" value="RJX75201.1"/>
    <property type="molecule type" value="Genomic_DNA"/>
</dbReference>
<reference evidence="4 5" key="1">
    <citation type="submission" date="2018-08" db="EMBL/GenBank/DDBJ databases">
        <title>Vibrio isolated from the Eastern China Marginal Seas.</title>
        <authorList>
            <person name="Li Y."/>
        </authorList>
    </citation>
    <scope>NUCLEOTIDE SEQUENCE [LARGE SCALE GENOMIC DNA]</scope>
    <source>
        <strain evidence="4 5">BEI233</strain>
    </source>
</reference>
<organism evidence="4 5">
    <name type="scientific">Vibrio sinensis</name>
    <dbReference type="NCBI Taxonomy" id="2302434"/>
    <lineage>
        <taxon>Bacteria</taxon>
        <taxon>Pseudomonadati</taxon>
        <taxon>Pseudomonadota</taxon>
        <taxon>Gammaproteobacteria</taxon>
        <taxon>Vibrionales</taxon>
        <taxon>Vibrionaceae</taxon>
        <taxon>Vibrio</taxon>
    </lineage>
</organism>
<evidence type="ECO:0000256" key="1">
    <source>
        <dbReference type="ARBA" id="ARBA00022723"/>
    </source>
</evidence>
<keyword evidence="5" id="KW-1185">Reference proteome</keyword>
<accession>A0A3A6REU7</accession>
<dbReference type="GO" id="GO:0005829">
    <property type="term" value="C:cytosol"/>
    <property type="evidence" value="ECO:0007669"/>
    <property type="project" value="TreeGrafter"/>
</dbReference>